<dbReference type="Gene3D" id="3.30.430.20">
    <property type="entry name" value="Gnk2 domain, C-X8-C-X2-C motif"/>
    <property type="match status" value="1"/>
</dbReference>
<feature type="compositionally biased region" description="Polar residues" evidence="3">
    <location>
        <begin position="151"/>
        <end position="162"/>
    </location>
</feature>
<keyword evidence="4" id="KW-1133">Transmembrane helix</keyword>
<gene>
    <name evidence="6" type="ORF">RJ639_010946</name>
</gene>
<protein>
    <recommendedName>
        <fullName evidence="5">Gnk2-homologous domain-containing protein</fullName>
    </recommendedName>
</protein>
<evidence type="ECO:0000256" key="1">
    <source>
        <dbReference type="ARBA" id="ARBA00022729"/>
    </source>
</evidence>
<keyword evidence="4" id="KW-0812">Transmembrane</keyword>
<dbReference type="PROSITE" id="PS51473">
    <property type="entry name" value="GNK2"/>
    <property type="match status" value="1"/>
</dbReference>
<comment type="caution">
    <text evidence="6">The sequence shown here is derived from an EMBL/GenBank/DDBJ whole genome shotgun (WGS) entry which is preliminary data.</text>
</comment>
<accession>A0AA88VMJ6</accession>
<evidence type="ECO:0000256" key="4">
    <source>
        <dbReference type="SAM" id="Phobius"/>
    </source>
</evidence>
<organism evidence="6 7">
    <name type="scientific">Escallonia herrerae</name>
    <dbReference type="NCBI Taxonomy" id="1293975"/>
    <lineage>
        <taxon>Eukaryota</taxon>
        <taxon>Viridiplantae</taxon>
        <taxon>Streptophyta</taxon>
        <taxon>Embryophyta</taxon>
        <taxon>Tracheophyta</taxon>
        <taxon>Spermatophyta</taxon>
        <taxon>Magnoliopsida</taxon>
        <taxon>eudicotyledons</taxon>
        <taxon>Gunneridae</taxon>
        <taxon>Pentapetalae</taxon>
        <taxon>asterids</taxon>
        <taxon>campanulids</taxon>
        <taxon>Escalloniales</taxon>
        <taxon>Escalloniaceae</taxon>
        <taxon>Escallonia</taxon>
    </lineage>
</organism>
<evidence type="ECO:0000259" key="5">
    <source>
        <dbReference type="PROSITE" id="PS51473"/>
    </source>
</evidence>
<dbReference type="CDD" id="cd23509">
    <property type="entry name" value="Gnk2-like"/>
    <property type="match status" value="1"/>
</dbReference>
<feature type="non-terminal residue" evidence="6">
    <location>
        <position position="1"/>
    </location>
</feature>
<feature type="domain" description="Gnk2-homologous" evidence="5">
    <location>
        <begin position="24"/>
        <end position="131"/>
    </location>
</feature>
<dbReference type="AlphaFoldDB" id="A0AA88VMJ6"/>
<keyword evidence="7" id="KW-1185">Reference proteome</keyword>
<evidence type="ECO:0000313" key="6">
    <source>
        <dbReference type="EMBL" id="KAK3010344.1"/>
    </source>
</evidence>
<proteinExistence type="predicted"/>
<dbReference type="EMBL" id="JAVXUP010001553">
    <property type="protein sequence ID" value="KAK3010344.1"/>
    <property type="molecule type" value="Genomic_DNA"/>
</dbReference>
<keyword evidence="1" id="KW-0732">Signal</keyword>
<dbReference type="InterPro" id="IPR038408">
    <property type="entry name" value="GNK2_sf"/>
</dbReference>
<sequence length="195" mass="21321">MEATNPISLVMEIVQARFYYCPYQTLNLIDDSSKVLAAHRNIDSPSNISEAAVEKGKAASGCLRKYAAAVVNYTSLTKIYGLEQCTPDISKLDYGKCLDVAMNSITIHASGQLGASMVRYSCVLRFETYKFFQPMADAPAPPASQSPPPLSTDTSGDSSNKSRTIITTTASAVLIMVLLCLFLRLRKRKHNINVE</sequence>
<dbReference type="PANTHER" id="PTHR32099">
    <property type="entry name" value="CYSTEINE-RICH REPEAT SECRETORY PROTEIN"/>
    <property type="match status" value="1"/>
</dbReference>
<feature type="compositionally biased region" description="Pro residues" evidence="3">
    <location>
        <begin position="139"/>
        <end position="150"/>
    </location>
</feature>
<keyword evidence="2" id="KW-0677">Repeat</keyword>
<keyword evidence="4" id="KW-0472">Membrane</keyword>
<name>A0AA88VMJ6_9ASTE</name>
<evidence type="ECO:0000256" key="2">
    <source>
        <dbReference type="ARBA" id="ARBA00022737"/>
    </source>
</evidence>
<feature type="transmembrane region" description="Helical" evidence="4">
    <location>
        <begin position="165"/>
        <end position="183"/>
    </location>
</feature>
<evidence type="ECO:0000313" key="7">
    <source>
        <dbReference type="Proteomes" id="UP001188597"/>
    </source>
</evidence>
<reference evidence="6" key="1">
    <citation type="submission" date="2022-12" db="EMBL/GenBank/DDBJ databases">
        <title>Draft genome assemblies for two species of Escallonia (Escalloniales).</title>
        <authorList>
            <person name="Chanderbali A."/>
            <person name="Dervinis C."/>
            <person name="Anghel I."/>
            <person name="Soltis D."/>
            <person name="Soltis P."/>
            <person name="Zapata F."/>
        </authorList>
    </citation>
    <scope>NUCLEOTIDE SEQUENCE</scope>
    <source>
        <strain evidence="6">UCBG64.0493</strain>
        <tissue evidence="6">Leaf</tissue>
    </source>
</reference>
<dbReference type="Proteomes" id="UP001188597">
    <property type="component" value="Unassembled WGS sequence"/>
</dbReference>
<feature type="region of interest" description="Disordered" evidence="3">
    <location>
        <begin position="138"/>
        <end position="162"/>
    </location>
</feature>
<dbReference type="InterPro" id="IPR002902">
    <property type="entry name" value="GNK2"/>
</dbReference>
<evidence type="ECO:0000256" key="3">
    <source>
        <dbReference type="SAM" id="MobiDB-lite"/>
    </source>
</evidence>
<dbReference type="PANTHER" id="PTHR32099:SF42">
    <property type="entry name" value="CYSTEINE-RICH RECEPTOR-LIKE PROTEIN KINASE 9-RELATED"/>
    <property type="match status" value="1"/>
</dbReference>